<accession>A0A7W5FHG2</accession>
<feature type="region of interest" description="Disordered" evidence="1">
    <location>
        <begin position="28"/>
        <end position="74"/>
    </location>
</feature>
<feature type="compositionally biased region" description="Polar residues" evidence="1">
    <location>
        <begin position="60"/>
        <end position="74"/>
    </location>
</feature>
<dbReference type="AlphaFoldDB" id="A0A7W5FHG2"/>
<organism evidence="2 3">
    <name type="scientific">Actinoplanes campanulatus</name>
    <dbReference type="NCBI Taxonomy" id="113559"/>
    <lineage>
        <taxon>Bacteria</taxon>
        <taxon>Bacillati</taxon>
        <taxon>Actinomycetota</taxon>
        <taxon>Actinomycetes</taxon>
        <taxon>Micromonosporales</taxon>
        <taxon>Micromonosporaceae</taxon>
        <taxon>Actinoplanes</taxon>
    </lineage>
</organism>
<dbReference type="RefSeq" id="WP_183224649.1">
    <property type="nucleotide sequence ID" value="NZ_BOME01000050.1"/>
</dbReference>
<evidence type="ECO:0000313" key="3">
    <source>
        <dbReference type="Proteomes" id="UP000590749"/>
    </source>
</evidence>
<reference evidence="2 3" key="1">
    <citation type="submission" date="2020-08" db="EMBL/GenBank/DDBJ databases">
        <title>Genomic Encyclopedia of Type Strains, Phase III (KMG-III): the genomes of soil and plant-associated and newly described type strains.</title>
        <authorList>
            <person name="Whitman W."/>
        </authorList>
    </citation>
    <scope>NUCLEOTIDE SEQUENCE [LARGE SCALE GENOMIC DNA]</scope>
    <source>
        <strain evidence="2 3">CECT 3287</strain>
    </source>
</reference>
<protein>
    <submittedName>
        <fullName evidence="2">Uncharacterized protein</fullName>
    </submittedName>
</protein>
<proteinExistence type="predicted"/>
<gene>
    <name evidence="2" type="ORF">FHR83_006273</name>
</gene>
<evidence type="ECO:0000313" key="2">
    <source>
        <dbReference type="EMBL" id="MBB3098574.1"/>
    </source>
</evidence>
<evidence type="ECO:0000256" key="1">
    <source>
        <dbReference type="SAM" id="MobiDB-lite"/>
    </source>
</evidence>
<sequence length="74" mass="8251">MAHLLTERRRQELDLLLVAPSRDLVGGWRLPPPPHQRRLAVDPPSLPDLTGRAVDVGHPYSSSTVRSSRNHTPT</sequence>
<keyword evidence="3" id="KW-1185">Reference proteome</keyword>
<dbReference type="EMBL" id="JACHXF010000015">
    <property type="protein sequence ID" value="MBB3098574.1"/>
    <property type="molecule type" value="Genomic_DNA"/>
</dbReference>
<dbReference type="Proteomes" id="UP000590749">
    <property type="component" value="Unassembled WGS sequence"/>
</dbReference>
<name>A0A7W5FHG2_9ACTN</name>
<comment type="caution">
    <text evidence="2">The sequence shown here is derived from an EMBL/GenBank/DDBJ whole genome shotgun (WGS) entry which is preliminary data.</text>
</comment>